<dbReference type="Gene3D" id="3.40.710.10">
    <property type="entry name" value="DD-peptidase/beta-lactamase superfamily"/>
    <property type="match status" value="1"/>
</dbReference>
<dbReference type="VEuPathDB" id="FungiDB:jhhlp_004979"/>
<dbReference type="InParanoid" id="A0A2N3N824"/>
<dbReference type="InterPro" id="IPR050789">
    <property type="entry name" value="Diverse_Enzym_Activities"/>
</dbReference>
<keyword evidence="2" id="KW-0378">Hydrolase</keyword>
<dbReference type="EMBL" id="NLAX01000095">
    <property type="protein sequence ID" value="PKS08593.1"/>
    <property type="molecule type" value="Genomic_DNA"/>
</dbReference>
<dbReference type="PANTHER" id="PTHR43283">
    <property type="entry name" value="BETA-LACTAMASE-RELATED"/>
    <property type="match status" value="1"/>
</dbReference>
<evidence type="ECO:0000259" key="3">
    <source>
        <dbReference type="Pfam" id="PF00144"/>
    </source>
</evidence>
<dbReference type="InterPro" id="IPR012338">
    <property type="entry name" value="Beta-lactam/transpept-like"/>
</dbReference>
<dbReference type="SUPFAM" id="SSF56601">
    <property type="entry name" value="beta-lactamase/transpeptidase-like"/>
    <property type="match status" value="1"/>
</dbReference>
<reference evidence="4 5" key="1">
    <citation type="journal article" date="2017" name="G3 (Bethesda)">
        <title>First Draft Genome Sequence of the Pathogenic Fungus Lomentospora prolificans (Formerly Scedosporium prolificans).</title>
        <authorList>
            <person name="Luo R."/>
            <person name="Zimin A."/>
            <person name="Workman R."/>
            <person name="Fan Y."/>
            <person name="Pertea G."/>
            <person name="Grossman N."/>
            <person name="Wear M.P."/>
            <person name="Jia B."/>
            <person name="Miller H."/>
            <person name="Casadevall A."/>
            <person name="Timp W."/>
            <person name="Zhang S.X."/>
            <person name="Salzberg S.L."/>
        </authorList>
    </citation>
    <scope>NUCLEOTIDE SEQUENCE [LARGE SCALE GENOMIC DNA]</scope>
    <source>
        <strain evidence="4 5">JHH-5317</strain>
    </source>
</reference>
<sequence>MADLDQILTASTAPGSNLVHGCVVAAVDKNGKQLFLQAAGRNGVSPDAPPANVDATFWIASCSKLIGTIAALQCVERGQITLDEPVDKILPELSSPKVFVDPEGDSFDTRPADKKITLRHLLCHNSGLAYDLFTPKMLAWRQSRGESPLTFSGSCGQAHTTPLLYEPGEGWSYSGGVDLSRNQNADYRHKWAGELVARLNKTTLEKYFQTHIFKPLGMTSTTFRLEKHPEIKNRLLGTAERDQDGTLKDSVKLWPDHAAEDCSGAGLYSSVGDYIRVLGDLIKDEPTLLRKETVAKEMFTAQLPHDSASLKVLLKGGAIVEAMAGTNGVSRGINWGLGGLLTEEDVGALAKGTLAWGGMPNLVWMMNKEKGVAAIFASQMVPPGDVNCRKLVSEVFQEAYRLSPTS</sequence>
<dbReference type="STRING" id="41688.A0A2N3N824"/>
<dbReference type="Proteomes" id="UP000233524">
    <property type="component" value="Unassembled WGS sequence"/>
</dbReference>
<comment type="similarity">
    <text evidence="1">Belongs to the class-A beta-lactamase family.</text>
</comment>
<evidence type="ECO:0000313" key="5">
    <source>
        <dbReference type="Proteomes" id="UP000233524"/>
    </source>
</evidence>
<dbReference type="InterPro" id="IPR001466">
    <property type="entry name" value="Beta-lactam-related"/>
</dbReference>
<protein>
    <recommendedName>
        <fullName evidence="3">Beta-lactamase-related domain-containing protein</fullName>
    </recommendedName>
</protein>
<organism evidence="4 5">
    <name type="scientific">Lomentospora prolificans</name>
    <dbReference type="NCBI Taxonomy" id="41688"/>
    <lineage>
        <taxon>Eukaryota</taxon>
        <taxon>Fungi</taxon>
        <taxon>Dikarya</taxon>
        <taxon>Ascomycota</taxon>
        <taxon>Pezizomycotina</taxon>
        <taxon>Sordariomycetes</taxon>
        <taxon>Hypocreomycetidae</taxon>
        <taxon>Microascales</taxon>
        <taxon>Microascaceae</taxon>
        <taxon>Lomentospora</taxon>
    </lineage>
</organism>
<proteinExistence type="inferred from homology"/>
<evidence type="ECO:0000256" key="2">
    <source>
        <dbReference type="ARBA" id="ARBA00022801"/>
    </source>
</evidence>
<evidence type="ECO:0000313" key="4">
    <source>
        <dbReference type="EMBL" id="PKS08593.1"/>
    </source>
</evidence>
<name>A0A2N3N824_9PEZI</name>
<comment type="caution">
    <text evidence="4">The sequence shown here is derived from an EMBL/GenBank/DDBJ whole genome shotgun (WGS) entry which is preliminary data.</text>
</comment>
<keyword evidence="5" id="KW-1185">Reference proteome</keyword>
<accession>A0A2N3N824</accession>
<dbReference type="GO" id="GO:0016787">
    <property type="term" value="F:hydrolase activity"/>
    <property type="evidence" value="ECO:0007669"/>
    <property type="project" value="UniProtKB-KW"/>
</dbReference>
<dbReference type="Pfam" id="PF00144">
    <property type="entry name" value="Beta-lactamase"/>
    <property type="match status" value="1"/>
</dbReference>
<dbReference type="AlphaFoldDB" id="A0A2N3N824"/>
<feature type="domain" description="Beta-lactamase-related" evidence="3">
    <location>
        <begin position="22"/>
        <end position="383"/>
    </location>
</feature>
<dbReference type="PANTHER" id="PTHR43283:SF17">
    <property type="entry name" value="(LOVD), PUTATIVE (AFU_ORTHOLOGUE AFUA_5G00920)-RELATED"/>
    <property type="match status" value="1"/>
</dbReference>
<dbReference type="OrthoDB" id="428260at2759"/>
<gene>
    <name evidence="4" type="ORF">jhhlp_004979</name>
</gene>
<evidence type="ECO:0000256" key="1">
    <source>
        <dbReference type="ARBA" id="ARBA00009009"/>
    </source>
</evidence>